<reference evidence="1 2" key="1">
    <citation type="submission" date="2015-03" db="EMBL/GenBank/DDBJ databases">
        <authorList>
            <person name="Xie B.-B."/>
            <person name="Rong J.-C."/>
            <person name="Qin Q.-L."/>
            <person name="Zhang Y.-Z."/>
        </authorList>
    </citation>
    <scope>NUCLEOTIDE SEQUENCE [LARGE SCALE GENOMIC DNA]</scope>
    <source>
        <strain evidence="1 2">KMM 661</strain>
    </source>
</reference>
<accession>A0AAC9UGD7</accession>
<sequence>MFLSHKGLNFIKTPKDDFVCKEGEQSPKLKIEVNHASFC</sequence>
<organism evidence="1 2">
    <name type="scientific">Pseudoalteromonas nigrifaciens</name>
    <dbReference type="NCBI Taxonomy" id="28109"/>
    <lineage>
        <taxon>Bacteria</taxon>
        <taxon>Pseudomonadati</taxon>
        <taxon>Pseudomonadota</taxon>
        <taxon>Gammaproteobacteria</taxon>
        <taxon>Alteromonadales</taxon>
        <taxon>Pseudoalteromonadaceae</taxon>
        <taxon>Pseudoalteromonas</taxon>
    </lineage>
</organism>
<evidence type="ECO:0000313" key="1">
    <source>
        <dbReference type="EMBL" id="ASM54715.1"/>
    </source>
</evidence>
<dbReference type="Proteomes" id="UP000198329">
    <property type="component" value="Chromosome I"/>
</dbReference>
<gene>
    <name evidence="1" type="ORF">PNIG_a2730</name>
</gene>
<evidence type="ECO:0000313" key="2">
    <source>
        <dbReference type="Proteomes" id="UP000198329"/>
    </source>
</evidence>
<proteinExistence type="predicted"/>
<dbReference type="KEGG" id="png:PNIG_a2730"/>
<protein>
    <submittedName>
        <fullName evidence="1">Uncharacterized protein</fullName>
    </submittedName>
</protein>
<keyword evidence="2" id="KW-1185">Reference proteome</keyword>
<dbReference type="AlphaFoldDB" id="A0AAC9UGD7"/>
<name>A0AAC9UGD7_9GAMM</name>
<dbReference type="EMBL" id="CP011036">
    <property type="protein sequence ID" value="ASM54715.1"/>
    <property type="molecule type" value="Genomic_DNA"/>
</dbReference>